<organism evidence="5 6">
    <name type="scientific">Plectus sambesii</name>
    <dbReference type="NCBI Taxonomy" id="2011161"/>
    <lineage>
        <taxon>Eukaryota</taxon>
        <taxon>Metazoa</taxon>
        <taxon>Ecdysozoa</taxon>
        <taxon>Nematoda</taxon>
        <taxon>Chromadorea</taxon>
        <taxon>Plectida</taxon>
        <taxon>Plectina</taxon>
        <taxon>Plectoidea</taxon>
        <taxon>Plectidae</taxon>
        <taxon>Plectus</taxon>
    </lineage>
</organism>
<dbReference type="Gene3D" id="1.25.40.10">
    <property type="entry name" value="Tetratricopeptide repeat domain"/>
    <property type="match status" value="3"/>
</dbReference>
<feature type="compositionally biased region" description="Basic and acidic residues" evidence="4">
    <location>
        <begin position="1313"/>
        <end position="1328"/>
    </location>
</feature>
<evidence type="ECO:0000256" key="3">
    <source>
        <dbReference type="PROSITE-ProRule" id="PRU00339"/>
    </source>
</evidence>
<dbReference type="InterPro" id="IPR023250">
    <property type="entry name" value="Cyclin-dep_Kinase_2_interact"/>
</dbReference>
<evidence type="ECO:0000256" key="2">
    <source>
        <dbReference type="ARBA" id="ARBA00022803"/>
    </source>
</evidence>
<evidence type="ECO:0000256" key="1">
    <source>
        <dbReference type="ARBA" id="ARBA00022737"/>
    </source>
</evidence>
<dbReference type="GO" id="GO:0000993">
    <property type="term" value="F:RNA polymerase II complex binding"/>
    <property type="evidence" value="ECO:0007669"/>
    <property type="project" value="TreeGrafter"/>
</dbReference>
<evidence type="ECO:0000313" key="6">
    <source>
        <dbReference type="WBParaSite" id="PSAMB.scaffold1327size32911.g12455.t1"/>
    </source>
</evidence>
<dbReference type="InterPro" id="IPR019734">
    <property type="entry name" value="TPR_rpt"/>
</dbReference>
<dbReference type="Pfam" id="PF13181">
    <property type="entry name" value="TPR_8"/>
    <property type="match status" value="5"/>
</dbReference>
<feature type="region of interest" description="Disordered" evidence="4">
    <location>
        <begin position="1027"/>
        <end position="1328"/>
    </location>
</feature>
<dbReference type="Proteomes" id="UP000887566">
    <property type="component" value="Unplaced"/>
</dbReference>
<feature type="repeat" description="TPR" evidence="3">
    <location>
        <begin position="519"/>
        <end position="552"/>
    </location>
</feature>
<dbReference type="GO" id="GO:0016593">
    <property type="term" value="C:Cdc73/Paf1 complex"/>
    <property type="evidence" value="ECO:0007669"/>
    <property type="project" value="TreeGrafter"/>
</dbReference>
<keyword evidence="2 3" id="KW-0802">TPR repeat</keyword>
<feature type="compositionally biased region" description="Low complexity" evidence="4">
    <location>
        <begin position="1280"/>
        <end position="1289"/>
    </location>
</feature>
<evidence type="ECO:0000256" key="4">
    <source>
        <dbReference type="SAM" id="MobiDB-lite"/>
    </source>
</evidence>
<feature type="compositionally biased region" description="Basic residues" evidence="4">
    <location>
        <begin position="1253"/>
        <end position="1263"/>
    </location>
</feature>
<sequence>MSSSQQTTRSIEIPLKDSPDEDAATVRALKDIFVDMYNWSDKWTELNNSGWTLMESIVNERLRLINHAASSNTEVDFDADASRAKMHRHADQVVELLGEMDRIPVKFKTAWERLKSLVKLCKKDSVLQRKAVQAIDLARQMIDMFEKELQCKRATLQDLAETDNRDLLTTAVAIWAHQSFVAVQLFESLFALTVIELDFDNLPEGDEVIGILKQEHAALHIWVKLALEYFKRNNVEDFVRLLEASGSEASLDYTDYERDQMRALDTLAAYYVLEAHKERNKEKKRERFTKATLLYTTADKILMYEQSHLLGRAYFCLLEGDKIDQADAQFNFVINQTPNNIPALLGKACIAFQKKDFKGALFFYKKALKFNPNCPADVRLGMGHCFAKLDKLEKARWAFERTLQLDPRCVGALIGLAILDLNTHTAHAIKAGVQALSRAYNIESHNPMVLNHLANHFFFKKDYSKVQHLALHAFHGTENEAMRAESCYQLARSFHAQRDFDQAFQYYYQATQFATPSFVLPFYGLGQMYINRGDTEHAIQCFEKVLKGQPNNYETMKILGSLYANSETPGVNAGEADSSRKDRRDKAKEYLKKVVEQCPDDVEAWIDYAQLLEESDSKAALDAYMKASDLLQNVVKMDIPPEIVNNIGSLNYSLGHFEEAKNCFEKASEKIRQEIESGVNEYRAIQTTVTYNLARVLETLCAYDEAEKLYKDILRERPSYIDCYLRLGCMARDRGQIYDASVWFKEALGVNQTHPDVWSLIGNLHMSKNEWGPAQKKYEHILKLPESKDDPYSLTALGNVWLETLFISSRDKDKDRRHRDRAKQMFMKALKVQPKNIWAANGIGCVLAQEGYVQEARDIFAQVREATANFADVWLNIAHIYVEQKQYVSAVQMYENCMKKFRKHNDVDLLLYLSRAYFRAEKLNECKNILLKARQVAPHDPVLIFNIAFVLQKLATHILRDDKSNLNQVMGAVSDLKSAERYFTFLSKSVDSGSHNKYVDRHAAAAEARQCSDLLKQATTYVQRARLQDEEEQRLRRRQEDERHALKQRQLEEQQQREEATRRQMEELQQRRQEFIQKTKEILFIPEVPEEDRPKKSRGGGGGGRRRERDREEFVNDSSDMGDWNPGDGGERPPKSKRTKGDKKKSQRRRREKQRDEEIGDDDEEGQQAKEDRKRKRRRESPELSSKQKLKVKSREFLSSSESSSGGEGKAKRSSASEDSDAALPPRITASDSDEKQSPPKQSSGESSDDRKKKSPQKRKRKAAISSDSSDAEAAKSDASDAPAAAATKDSSDDEKASNGSPAAAKNAGSSDDDNRAADRNPSSDESD</sequence>
<reference evidence="6" key="1">
    <citation type="submission" date="2022-11" db="UniProtKB">
        <authorList>
            <consortium name="WormBaseParasite"/>
        </authorList>
    </citation>
    <scope>IDENTIFICATION</scope>
</reference>
<dbReference type="GO" id="GO:0006355">
    <property type="term" value="P:regulation of DNA-templated transcription"/>
    <property type="evidence" value="ECO:0007669"/>
    <property type="project" value="InterPro"/>
</dbReference>
<feature type="compositionally biased region" description="Basic and acidic residues" evidence="4">
    <location>
        <begin position="1038"/>
        <end position="1081"/>
    </location>
</feature>
<dbReference type="WBParaSite" id="PSAMB.scaffold1327size32911.g12455.t1">
    <property type="protein sequence ID" value="PSAMB.scaffold1327size32911.g12455.t1"/>
    <property type="gene ID" value="PSAMB.scaffold1327size32911.g12455"/>
</dbReference>
<proteinExistence type="predicted"/>
<dbReference type="GO" id="GO:0006368">
    <property type="term" value="P:transcription elongation by RNA polymerase II"/>
    <property type="evidence" value="ECO:0007669"/>
    <property type="project" value="TreeGrafter"/>
</dbReference>
<dbReference type="FunFam" id="1.25.40.10:FF:000322">
    <property type="entry name" value="RNA polymerase-associated protein CTR9 homolog"/>
    <property type="match status" value="1"/>
</dbReference>
<dbReference type="InterPro" id="IPR031101">
    <property type="entry name" value="Ctr9"/>
</dbReference>
<dbReference type="PANTHER" id="PTHR14027:SF2">
    <property type="entry name" value="RNA POLYMERASE-ASSOCIATED PROTEIN CTR9 HOMOLOG"/>
    <property type="match status" value="1"/>
</dbReference>
<keyword evidence="1" id="KW-0677">Repeat</keyword>
<dbReference type="PRINTS" id="PR02040">
    <property type="entry name" value="CDK2IP"/>
</dbReference>
<feature type="repeat" description="TPR" evidence="3">
    <location>
        <begin position="376"/>
        <end position="409"/>
    </location>
</feature>
<keyword evidence="5" id="KW-1185">Reference proteome</keyword>
<dbReference type="PROSITE" id="PS50005">
    <property type="entry name" value="TPR"/>
    <property type="match status" value="2"/>
</dbReference>
<dbReference type="InterPro" id="IPR011990">
    <property type="entry name" value="TPR-like_helical_dom_sf"/>
</dbReference>
<dbReference type="FunFam" id="1.25.40.10:FF:000289">
    <property type="entry name" value="RNA polymerase-associated protein CTR9 homolog"/>
    <property type="match status" value="1"/>
</dbReference>
<evidence type="ECO:0000313" key="5">
    <source>
        <dbReference type="Proteomes" id="UP000887566"/>
    </source>
</evidence>
<name>A0A914UXQ8_9BILA</name>
<dbReference type="SMART" id="SM00028">
    <property type="entry name" value="TPR"/>
    <property type="match status" value="10"/>
</dbReference>
<dbReference type="SMART" id="SM00386">
    <property type="entry name" value="HAT"/>
    <property type="match status" value="2"/>
</dbReference>
<feature type="compositionally biased region" description="Basic residues" evidence="4">
    <location>
        <begin position="1135"/>
        <end position="1152"/>
    </location>
</feature>
<dbReference type="SUPFAM" id="SSF48452">
    <property type="entry name" value="TPR-like"/>
    <property type="match status" value="4"/>
</dbReference>
<dbReference type="GO" id="GO:0006396">
    <property type="term" value="P:RNA processing"/>
    <property type="evidence" value="ECO:0007669"/>
    <property type="project" value="InterPro"/>
</dbReference>
<dbReference type="PROSITE" id="PS50293">
    <property type="entry name" value="TPR_REGION"/>
    <property type="match status" value="1"/>
</dbReference>
<dbReference type="InterPro" id="IPR003107">
    <property type="entry name" value="HAT"/>
</dbReference>
<dbReference type="PANTHER" id="PTHR14027">
    <property type="entry name" value="RNA POLYMERASE-ASSOCIATED PROTEIN CTR9"/>
    <property type="match status" value="1"/>
</dbReference>
<accession>A0A914UXQ8</accession>
<protein>
    <submittedName>
        <fullName evidence="6">Uncharacterized protein</fullName>
    </submittedName>
</protein>
<feature type="compositionally biased region" description="Basic and acidic residues" evidence="4">
    <location>
        <begin position="1105"/>
        <end position="1114"/>
    </location>
</feature>